<evidence type="ECO:0000256" key="1">
    <source>
        <dbReference type="SAM" id="Phobius"/>
    </source>
</evidence>
<reference evidence="2 3" key="1">
    <citation type="submission" date="2016-10" db="EMBL/GenBank/DDBJ databases">
        <authorList>
            <person name="de Groot N.N."/>
        </authorList>
    </citation>
    <scope>NUCLEOTIDE SEQUENCE [LARGE SCALE GENOMIC DNA]</scope>
    <source>
        <strain evidence="2 3">DSM 15893</strain>
    </source>
</reference>
<dbReference type="AlphaFoldDB" id="A0A1I5XF30"/>
<dbReference type="Pfam" id="PF09839">
    <property type="entry name" value="DUF2066"/>
    <property type="match status" value="1"/>
</dbReference>
<dbReference type="Proteomes" id="UP000182692">
    <property type="component" value="Unassembled WGS sequence"/>
</dbReference>
<evidence type="ECO:0000313" key="3">
    <source>
        <dbReference type="Proteomes" id="UP000182692"/>
    </source>
</evidence>
<proteinExistence type="predicted"/>
<sequence>MTQFRRFTIAASQASSYDQRLRIELSGIVMLRIFFLALALFVGQTSAMAASIFNAEVVLDDSDAATEQLAKEQAFVDVLIRASGQSNVGENPVVKKALPTVNQYITQLGYGDVDAQRSLILGFDDAKIRTLLTQAQAKYWGVPRPEVLFWVVQDQASSRNVVWEQSGSSLINELKAQGERRGLPVLMPVGDFDDVVAISIPDLWGGFAQPIAEASARYNPAGVAVVKMRGNQLSWQLFPNAATMGKDATIEGRASGATADEFATMVDDISDFYAERFGVTLGVADSGAKKLNVSGMASAEDFFVLERTLKGLNSVAALRLESLINDTATFRVSLLASEDVFHNEMQSDRRLRRVETLLSPVELVNIVTPTPLAADGSVVDAAVVDTTVADDAVVIDGQAVQSIAPAVIAPIDPVEASLDYQWNG</sequence>
<protein>
    <recommendedName>
        <fullName evidence="4">DUF2066 domain-containing protein</fullName>
    </recommendedName>
</protein>
<evidence type="ECO:0000313" key="2">
    <source>
        <dbReference type="EMBL" id="SFQ30582.1"/>
    </source>
</evidence>
<dbReference type="OrthoDB" id="6195299at2"/>
<gene>
    <name evidence="2" type="ORF">SAMN03084138_04669</name>
</gene>
<dbReference type="GeneID" id="35869520"/>
<dbReference type="InterPro" id="IPR018642">
    <property type="entry name" value="DUF2066"/>
</dbReference>
<feature type="transmembrane region" description="Helical" evidence="1">
    <location>
        <begin position="21"/>
        <end position="42"/>
    </location>
</feature>
<dbReference type="STRING" id="1121869.SAMN03084138_04669"/>
<accession>A0A1I5XF30</accession>
<dbReference type="RefSeq" id="WP_074928816.1">
    <property type="nucleotide sequence ID" value="NZ_FOWR01000062.1"/>
</dbReference>
<keyword evidence="1" id="KW-0812">Transmembrane</keyword>
<dbReference type="EMBL" id="FOWR01000062">
    <property type="protein sequence ID" value="SFQ30582.1"/>
    <property type="molecule type" value="Genomic_DNA"/>
</dbReference>
<organism evidence="2 3">
    <name type="scientific">Enterovibrio norvegicus DSM 15893</name>
    <dbReference type="NCBI Taxonomy" id="1121869"/>
    <lineage>
        <taxon>Bacteria</taxon>
        <taxon>Pseudomonadati</taxon>
        <taxon>Pseudomonadota</taxon>
        <taxon>Gammaproteobacteria</taxon>
        <taxon>Vibrionales</taxon>
        <taxon>Vibrionaceae</taxon>
        <taxon>Enterovibrio</taxon>
    </lineage>
</organism>
<keyword evidence="1" id="KW-0472">Membrane</keyword>
<evidence type="ECO:0008006" key="4">
    <source>
        <dbReference type="Google" id="ProtNLM"/>
    </source>
</evidence>
<keyword evidence="1" id="KW-1133">Transmembrane helix</keyword>
<name>A0A1I5XF30_9GAMM</name>